<keyword evidence="1" id="KW-1133">Transmembrane helix</keyword>
<protein>
    <submittedName>
        <fullName evidence="2">Uncharacterized protein</fullName>
    </submittedName>
</protein>
<comment type="caution">
    <text evidence="2">The sequence shown here is derived from an EMBL/GenBank/DDBJ whole genome shotgun (WGS) entry which is preliminary data.</text>
</comment>
<reference evidence="2 3" key="1">
    <citation type="submission" date="2021-03" db="EMBL/GenBank/DDBJ databases">
        <title>Five novel Rahnella species.</title>
        <authorList>
            <person name="Brady C."/>
            <person name="Asselin J."/>
            <person name="Beer S."/>
            <person name="Bruberg M.B."/>
            <person name="Crampton B."/>
            <person name="Venter S."/>
            <person name="Arnold D."/>
            <person name="Denman S."/>
        </authorList>
    </citation>
    <scope>NUCLEOTIDE SEQUENCE [LARGE SCALE GENOMIC DNA]</scope>
    <source>
        <strain evidence="2 3">H11b</strain>
    </source>
</reference>
<dbReference type="EMBL" id="JAFMOW010000064">
    <property type="protein sequence ID" value="MBU9856652.1"/>
    <property type="molecule type" value="Genomic_DNA"/>
</dbReference>
<evidence type="ECO:0000256" key="1">
    <source>
        <dbReference type="SAM" id="Phobius"/>
    </source>
</evidence>
<accession>A0ABS6LY02</accession>
<keyword evidence="3" id="KW-1185">Reference proteome</keyword>
<name>A0ABS6LY02_9GAMM</name>
<sequence>MGRRRVATGFRILIGVGIYILVFLTLRPSSPVTKEQYAFWNDTAALFGEPDVEGFIGWALLLICPAITIIFYQVIVRILHRHLNKPDK</sequence>
<keyword evidence="1" id="KW-0812">Transmembrane</keyword>
<keyword evidence="1" id="KW-0472">Membrane</keyword>
<dbReference type="Proteomes" id="UP000734343">
    <property type="component" value="Unassembled WGS sequence"/>
</dbReference>
<dbReference type="RefSeq" id="WP_217173903.1">
    <property type="nucleotide sequence ID" value="NZ_CP126169.1"/>
</dbReference>
<feature type="transmembrane region" description="Helical" evidence="1">
    <location>
        <begin position="55"/>
        <end position="79"/>
    </location>
</feature>
<gene>
    <name evidence="2" type="ORF">J1778_15330</name>
</gene>
<organism evidence="2 3">
    <name type="scientific">Rahnella bonaserana</name>
    <dbReference type="NCBI Taxonomy" id="2816248"/>
    <lineage>
        <taxon>Bacteria</taxon>
        <taxon>Pseudomonadati</taxon>
        <taxon>Pseudomonadota</taxon>
        <taxon>Gammaproteobacteria</taxon>
        <taxon>Enterobacterales</taxon>
        <taxon>Yersiniaceae</taxon>
        <taxon>Rahnella</taxon>
    </lineage>
</organism>
<evidence type="ECO:0000313" key="3">
    <source>
        <dbReference type="Proteomes" id="UP000734343"/>
    </source>
</evidence>
<feature type="transmembrane region" description="Helical" evidence="1">
    <location>
        <begin position="12"/>
        <end position="30"/>
    </location>
</feature>
<evidence type="ECO:0000313" key="2">
    <source>
        <dbReference type="EMBL" id="MBU9856652.1"/>
    </source>
</evidence>
<proteinExistence type="predicted"/>